<dbReference type="EMBL" id="JAUTXT010000107">
    <property type="protein sequence ID" value="KAK3669168.1"/>
    <property type="molecule type" value="Genomic_DNA"/>
</dbReference>
<organism evidence="1 2">
    <name type="scientific">Recurvomyces mirabilis</name>
    <dbReference type="NCBI Taxonomy" id="574656"/>
    <lineage>
        <taxon>Eukaryota</taxon>
        <taxon>Fungi</taxon>
        <taxon>Dikarya</taxon>
        <taxon>Ascomycota</taxon>
        <taxon>Pezizomycotina</taxon>
        <taxon>Dothideomycetes</taxon>
        <taxon>Dothideomycetidae</taxon>
        <taxon>Mycosphaerellales</taxon>
        <taxon>Teratosphaeriaceae</taxon>
        <taxon>Recurvomyces</taxon>
    </lineage>
</organism>
<gene>
    <name evidence="1" type="ORF">LTR78_010954</name>
</gene>
<dbReference type="PANTHER" id="PTHR47431:SF1">
    <property type="entry name" value="ZN(II)2CYS6 TRANSCRIPTION FACTOR (EUROFUNG)"/>
    <property type="match status" value="1"/>
</dbReference>
<sequence>MAMQFIGSLSDAPGSSALLKARAIGELATADPSNLEIIQACLLLAIAFHGQNELQESAQYLKKAIDGALGGALYMTDSDDLKPADAIIAESARRTWWELWVIEAFMIMLHHSSMFRCGNIVSTPCLPCEDSLYSKGVTLHNNPLPAQYSARVFFEPEPDFSSYAHRIEAVRAISRSFNTKADDVVSPSSMKAMDNAISSWLHHLPQEKSSAVRQDGHVDELMLQAQLFVHLAAILTHLPRSGLPLTIQASCVSNMTSISPASQQSALKAQASANEIISLAALPTNTHSPLTVCCLVFACAAQLSAAAAAPQGSLIEYQDSVTMAMGVIKSIGRTWELGLCALRRLRPVAAQVFHVTETAAIGDQNTITTGDTPQQYSGTDPAIPIDLSDFDWSKFLEDLQDQFLDTISG</sequence>
<protein>
    <recommendedName>
        <fullName evidence="3">Transcription factor domain-containing protein</fullName>
    </recommendedName>
</protein>
<accession>A0AAE0TPI3</accession>
<name>A0AAE0TPI3_9PEZI</name>
<dbReference type="Proteomes" id="UP001274830">
    <property type="component" value="Unassembled WGS sequence"/>
</dbReference>
<comment type="caution">
    <text evidence="1">The sequence shown here is derived from an EMBL/GenBank/DDBJ whole genome shotgun (WGS) entry which is preliminary data.</text>
</comment>
<proteinExistence type="predicted"/>
<evidence type="ECO:0000313" key="1">
    <source>
        <dbReference type="EMBL" id="KAK3669168.1"/>
    </source>
</evidence>
<reference evidence="1" key="1">
    <citation type="submission" date="2023-07" db="EMBL/GenBank/DDBJ databases">
        <title>Black Yeasts Isolated from many extreme environments.</title>
        <authorList>
            <person name="Coleine C."/>
            <person name="Stajich J.E."/>
            <person name="Selbmann L."/>
        </authorList>
    </citation>
    <scope>NUCLEOTIDE SEQUENCE</scope>
    <source>
        <strain evidence="1">CCFEE 5485</strain>
    </source>
</reference>
<dbReference type="PANTHER" id="PTHR47431">
    <property type="entry name" value="ZN(II)2CYS6 TRANSCRIPTION FACTOR (EUROFUNG)-RELATED"/>
    <property type="match status" value="1"/>
</dbReference>
<evidence type="ECO:0008006" key="3">
    <source>
        <dbReference type="Google" id="ProtNLM"/>
    </source>
</evidence>
<dbReference type="AlphaFoldDB" id="A0AAE0TPI3"/>
<keyword evidence="2" id="KW-1185">Reference proteome</keyword>
<dbReference type="CDD" id="cd12148">
    <property type="entry name" value="fungal_TF_MHR"/>
    <property type="match status" value="1"/>
</dbReference>
<evidence type="ECO:0000313" key="2">
    <source>
        <dbReference type="Proteomes" id="UP001274830"/>
    </source>
</evidence>